<dbReference type="OrthoDB" id="9439903at2759"/>
<dbReference type="InterPro" id="IPR050527">
    <property type="entry name" value="Snail/Krueppel_Znf"/>
</dbReference>
<gene>
    <name evidence="10" type="ORF">MCOS_LOCUS6012</name>
</gene>
<dbReference type="GO" id="GO:0008270">
    <property type="term" value="F:zinc ion binding"/>
    <property type="evidence" value="ECO:0007669"/>
    <property type="project" value="UniProtKB-KW"/>
</dbReference>
<name>A0A3P6HWA3_MESCO</name>
<keyword evidence="6" id="KW-0539">Nucleus</keyword>
<keyword evidence="3" id="KW-0677">Repeat</keyword>
<dbReference type="Pfam" id="PF00096">
    <property type="entry name" value="zf-C2H2"/>
    <property type="match status" value="2"/>
</dbReference>
<accession>A0A3P6HWA3</accession>
<dbReference type="SMART" id="SM00355">
    <property type="entry name" value="ZnF_C2H2"/>
    <property type="match status" value="2"/>
</dbReference>
<dbReference type="EMBL" id="UXSR01005229">
    <property type="protein sequence ID" value="VDD80009.1"/>
    <property type="molecule type" value="Genomic_DNA"/>
</dbReference>
<evidence type="ECO:0000256" key="2">
    <source>
        <dbReference type="ARBA" id="ARBA00022723"/>
    </source>
</evidence>
<evidence type="ECO:0000259" key="9">
    <source>
        <dbReference type="PROSITE" id="PS50157"/>
    </source>
</evidence>
<feature type="compositionally biased region" description="Polar residues" evidence="8">
    <location>
        <begin position="16"/>
        <end position="26"/>
    </location>
</feature>
<evidence type="ECO:0000256" key="7">
    <source>
        <dbReference type="PROSITE-ProRule" id="PRU00042"/>
    </source>
</evidence>
<dbReference type="STRING" id="53468.A0A3P6HWA3"/>
<protein>
    <recommendedName>
        <fullName evidence="9">C2H2-type domain-containing protein</fullName>
    </recommendedName>
</protein>
<feature type="region of interest" description="Disordered" evidence="8">
    <location>
        <begin position="1"/>
        <end position="28"/>
    </location>
</feature>
<dbReference type="GO" id="GO:0005634">
    <property type="term" value="C:nucleus"/>
    <property type="evidence" value="ECO:0007669"/>
    <property type="project" value="UniProtKB-SubCell"/>
</dbReference>
<keyword evidence="11" id="KW-1185">Reference proteome</keyword>
<proteinExistence type="predicted"/>
<dbReference type="FunFam" id="3.30.160.60:FF:000100">
    <property type="entry name" value="Zinc finger 45-like"/>
    <property type="match status" value="1"/>
</dbReference>
<keyword evidence="2" id="KW-0479">Metal-binding</keyword>
<evidence type="ECO:0000313" key="11">
    <source>
        <dbReference type="Proteomes" id="UP000267029"/>
    </source>
</evidence>
<sequence length="190" mass="20759">MDLSIKNPSVECDDSASPNPRSSSQEPAPLTYLSLGLDQNLSCHMCQKAFRFEKNLLRHLQRAHATGSEESILKCDKPYSCSGCGSSFTQGSSLKLHIRSRHGDDMSFFTLNRKPGKSNLTKLWTRVLKLDVNFRLPLPHPPPNLQLPPPPPPQSSCDGGAGQPASPQRRPPVAFSVEALASTSPVRKST</sequence>
<dbReference type="Proteomes" id="UP000267029">
    <property type="component" value="Unassembled WGS sequence"/>
</dbReference>
<dbReference type="PROSITE" id="PS50157">
    <property type="entry name" value="ZINC_FINGER_C2H2_2"/>
    <property type="match status" value="2"/>
</dbReference>
<dbReference type="AlphaFoldDB" id="A0A3P6HWA3"/>
<evidence type="ECO:0000256" key="8">
    <source>
        <dbReference type="SAM" id="MobiDB-lite"/>
    </source>
</evidence>
<feature type="region of interest" description="Disordered" evidence="8">
    <location>
        <begin position="139"/>
        <end position="173"/>
    </location>
</feature>
<dbReference type="PANTHER" id="PTHR24388:SF54">
    <property type="entry name" value="PROTEIN ESCARGOT"/>
    <property type="match status" value="1"/>
</dbReference>
<evidence type="ECO:0000256" key="4">
    <source>
        <dbReference type="ARBA" id="ARBA00022771"/>
    </source>
</evidence>
<dbReference type="GO" id="GO:0000978">
    <property type="term" value="F:RNA polymerase II cis-regulatory region sequence-specific DNA binding"/>
    <property type="evidence" value="ECO:0007669"/>
    <property type="project" value="TreeGrafter"/>
</dbReference>
<feature type="compositionally biased region" description="Pro residues" evidence="8">
    <location>
        <begin position="139"/>
        <end position="154"/>
    </location>
</feature>
<keyword evidence="5" id="KW-0862">Zinc</keyword>
<evidence type="ECO:0000256" key="1">
    <source>
        <dbReference type="ARBA" id="ARBA00004123"/>
    </source>
</evidence>
<dbReference type="InterPro" id="IPR036236">
    <property type="entry name" value="Znf_C2H2_sf"/>
</dbReference>
<evidence type="ECO:0000313" key="10">
    <source>
        <dbReference type="EMBL" id="VDD80009.1"/>
    </source>
</evidence>
<dbReference type="Gene3D" id="3.30.160.60">
    <property type="entry name" value="Classic Zinc Finger"/>
    <property type="match status" value="1"/>
</dbReference>
<feature type="domain" description="C2H2-type" evidence="9">
    <location>
        <begin position="41"/>
        <end position="69"/>
    </location>
</feature>
<evidence type="ECO:0000256" key="6">
    <source>
        <dbReference type="ARBA" id="ARBA00023242"/>
    </source>
</evidence>
<comment type="subcellular location">
    <subcellularLocation>
        <location evidence="1">Nucleus</location>
    </subcellularLocation>
</comment>
<evidence type="ECO:0000256" key="5">
    <source>
        <dbReference type="ARBA" id="ARBA00022833"/>
    </source>
</evidence>
<dbReference type="GO" id="GO:0000981">
    <property type="term" value="F:DNA-binding transcription factor activity, RNA polymerase II-specific"/>
    <property type="evidence" value="ECO:0007669"/>
    <property type="project" value="TreeGrafter"/>
</dbReference>
<organism evidence="10 11">
    <name type="scientific">Mesocestoides corti</name>
    <name type="common">Flatworm</name>
    <dbReference type="NCBI Taxonomy" id="53468"/>
    <lineage>
        <taxon>Eukaryota</taxon>
        <taxon>Metazoa</taxon>
        <taxon>Spiralia</taxon>
        <taxon>Lophotrochozoa</taxon>
        <taxon>Platyhelminthes</taxon>
        <taxon>Cestoda</taxon>
        <taxon>Eucestoda</taxon>
        <taxon>Cyclophyllidea</taxon>
        <taxon>Mesocestoididae</taxon>
        <taxon>Mesocestoides</taxon>
    </lineage>
</organism>
<dbReference type="PROSITE" id="PS00028">
    <property type="entry name" value="ZINC_FINGER_C2H2_1"/>
    <property type="match status" value="2"/>
</dbReference>
<dbReference type="SUPFAM" id="SSF57667">
    <property type="entry name" value="beta-beta-alpha zinc fingers"/>
    <property type="match status" value="1"/>
</dbReference>
<evidence type="ECO:0000256" key="3">
    <source>
        <dbReference type="ARBA" id="ARBA00022737"/>
    </source>
</evidence>
<reference evidence="10 11" key="1">
    <citation type="submission" date="2018-10" db="EMBL/GenBank/DDBJ databases">
        <authorList>
            <consortium name="Pathogen Informatics"/>
        </authorList>
    </citation>
    <scope>NUCLEOTIDE SEQUENCE [LARGE SCALE GENOMIC DNA]</scope>
</reference>
<feature type="domain" description="C2H2-type" evidence="9">
    <location>
        <begin position="79"/>
        <end position="107"/>
    </location>
</feature>
<keyword evidence="4 7" id="KW-0863">Zinc-finger</keyword>
<dbReference type="PANTHER" id="PTHR24388">
    <property type="entry name" value="ZINC FINGER PROTEIN"/>
    <property type="match status" value="1"/>
</dbReference>
<dbReference type="InterPro" id="IPR013087">
    <property type="entry name" value="Znf_C2H2_type"/>
</dbReference>